<reference evidence="8" key="1">
    <citation type="submission" date="2021-01" db="EMBL/GenBank/DDBJ databases">
        <authorList>
            <person name="Bezrukov I."/>
        </authorList>
    </citation>
    <scope>NUCLEOTIDE SEQUENCE</scope>
</reference>
<sequence>MAGEIQEPFSLSFQGNSIHSGSISFGRFEKEGLSWEKRSSFSHNRYLEEVDKCSKPGSVTEMKAHFEAHFKKKGIRFPASLESQTWGVHQTSGEPDDEAVHATESFEDYRSDGSFSENTSQSNSVCNYSHEQEKYGQGKSQCEYDVESDNCVSYDEILVNSDEVIELDEEEGGGDHGTVAVPVECEDLGPSEMPQEIEIQDSALVEETGSKIDEHVPKMPSAATETPSSSVSGSKSREKVKPSIPHDVLVTKASTKRHNVTPKTASMKTKGSSLSSNSKTNVNGKSQNELRPKKTIESQPKTSRKTETRTPIATNRCKSSTTSAKLEMSTGSTSFRFKCSERAEKRKEFYMKLEQKIHAKKTETNQVQAKTQEKVEAEMKQFRKSLNFKATPMPSFYNTCTSLVSHNKTEPSKLAPSRSRPATSASITNRAVTKVSYKHGFEEAKMAKVMVSNRKQSAAKDSDLQKGNLMAVEIEQKVRYFISKVPLEQENKNCSGLGGHVIGESFSVLYYDTETDYLRRCTIEAVAGQQILDVRTFLDHVDSTWLM</sequence>
<keyword evidence="5" id="KW-0206">Cytoskeleton</keyword>
<dbReference type="Proteomes" id="UP000682877">
    <property type="component" value="Chromosome 2"/>
</dbReference>
<evidence type="ECO:0000313" key="8">
    <source>
        <dbReference type="EMBL" id="CAE5963739.1"/>
    </source>
</evidence>
<keyword evidence="9" id="KW-1185">Reference proteome</keyword>
<feature type="compositionally biased region" description="Low complexity" evidence="6">
    <location>
        <begin position="415"/>
        <end position="426"/>
    </location>
</feature>
<evidence type="ECO:0000256" key="3">
    <source>
        <dbReference type="ARBA" id="ARBA00022490"/>
    </source>
</evidence>
<feature type="region of interest" description="Disordered" evidence="6">
    <location>
        <begin position="204"/>
        <end position="311"/>
    </location>
</feature>
<dbReference type="Pfam" id="PF06886">
    <property type="entry name" value="TPX2"/>
    <property type="match status" value="1"/>
</dbReference>
<feature type="compositionally biased region" description="Polar residues" evidence="6">
    <location>
        <begin position="261"/>
        <end position="287"/>
    </location>
</feature>
<evidence type="ECO:0000313" key="9">
    <source>
        <dbReference type="Proteomes" id="UP000682877"/>
    </source>
</evidence>
<comment type="subcellular location">
    <subcellularLocation>
        <location evidence="1">Cytoplasm</location>
        <location evidence="1">Cytoskeleton</location>
    </subcellularLocation>
</comment>
<dbReference type="GO" id="GO:0005874">
    <property type="term" value="C:microtubule"/>
    <property type="evidence" value="ECO:0007669"/>
    <property type="project" value="UniProtKB-KW"/>
</dbReference>
<keyword evidence="3" id="KW-0963">Cytoplasm</keyword>
<dbReference type="PANTHER" id="PTHR47067">
    <property type="entry name" value="TPX2 (TARGETING PROTEIN FOR XKLP2) PROTEIN FAMILY-RELATED"/>
    <property type="match status" value="1"/>
</dbReference>
<dbReference type="EMBL" id="LR999452">
    <property type="protein sequence ID" value="CAE5963739.1"/>
    <property type="molecule type" value="Genomic_DNA"/>
</dbReference>
<organism evidence="8 9">
    <name type="scientific">Arabidopsis arenosa</name>
    <name type="common">Sand rock-cress</name>
    <name type="synonym">Cardaminopsis arenosa</name>
    <dbReference type="NCBI Taxonomy" id="38785"/>
    <lineage>
        <taxon>Eukaryota</taxon>
        <taxon>Viridiplantae</taxon>
        <taxon>Streptophyta</taxon>
        <taxon>Embryophyta</taxon>
        <taxon>Tracheophyta</taxon>
        <taxon>Spermatophyta</taxon>
        <taxon>Magnoliopsida</taxon>
        <taxon>eudicotyledons</taxon>
        <taxon>Gunneridae</taxon>
        <taxon>Pentapetalae</taxon>
        <taxon>rosids</taxon>
        <taxon>malvids</taxon>
        <taxon>Brassicales</taxon>
        <taxon>Brassicaceae</taxon>
        <taxon>Camelineae</taxon>
        <taxon>Arabidopsis</taxon>
    </lineage>
</organism>
<name>A0A8S1ZNV9_ARAAE</name>
<dbReference type="InterPro" id="IPR044216">
    <property type="entry name" value="WDL7"/>
</dbReference>
<proteinExistence type="inferred from homology"/>
<accession>A0A8S1ZNV9</accession>
<feature type="compositionally biased region" description="Basic and acidic residues" evidence="6">
    <location>
        <begin position="208"/>
        <end position="217"/>
    </location>
</feature>
<dbReference type="PANTHER" id="PTHR47067:SF6">
    <property type="entry name" value="PROTEIN WVD2-LIKE 7"/>
    <property type="match status" value="1"/>
</dbReference>
<evidence type="ECO:0000256" key="6">
    <source>
        <dbReference type="SAM" id="MobiDB-lite"/>
    </source>
</evidence>
<evidence type="ECO:0000259" key="7">
    <source>
        <dbReference type="Pfam" id="PF06886"/>
    </source>
</evidence>
<comment type="similarity">
    <text evidence="2">Belongs to the TPX2 family.</text>
</comment>
<gene>
    <name evidence="8" type="ORF">AARE701A_LOCUS5135</name>
</gene>
<keyword evidence="4" id="KW-0493">Microtubule</keyword>
<evidence type="ECO:0000256" key="1">
    <source>
        <dbReference type="ARBA" id="ARBA00004245"/>
    </source>
</evidence>
<evidence type="ECO:0000256" key="5">
    <source>
        <dbReference type="ARBA" id="ARBA00023212"/>
    </source>
</evidence>
<protein>
    <recommendedName>
        <fullName evidence="7">TPX2 C-terminal domain-containing protein</fullName>
    </recommendedName>
</protein>
<evidence type="ECO:0000256" key="4">
    <source>
        <dbReference type="ARBA" id="ARBA00022701"/>
    </source>
</evidence>
<feature type="domain" description="TPX2 C-terminal" evidence="7">
    <location>
        <begin position="335"/>
        <end position="400"/>
    </location>
</feature>
<dbReference type="AlphaFoldDB" id="A0A8S1ZNV9"/>
<feature type="region of interest" description="Disordered" evidence="6">
    <location>
        <begin position="407"/>
        <end position="426"/>
    </location>
</feature>
<evidence type="ECO:0000256" key="2">
    <source>
        <dbReference type="ARBA" id="ARBA00005885"/>
    </source>
</evidence>
<dbReference type="InterPro" id="IPR027329">
    <property type="entry name" value="TPX2_C"/>
</dbReference>